<keyword evidence="4" id="KW-1185">Reference proteome</keyword>
<feature type="compositionally biased region" description="Pro residues" evidence="1">
    <location>
        <begin position="17"/>
        <end position="37"/>
    </location>
</feature>
<dbReference type="EMBL" id="AZBU02000005">
    <property type="protein sequence ID" value="TKR76897.1"/>
    <property type="molecule type" value="Genomic_DNA"/>
</dbReference>
<dbReference type="AlphaFoldDB" id="A0A4U5N382"/>
<gene>
    <name evidence="3" type="ORF">L596_017969</name>
</gene>
<feature type="transmembrane region" description="Helical" evidence="2">
    <location>
        <begin position="126"/>
        <end position="148"/>
    </location>
</feature>
<reference evidence="3 4" key="1">
    <citation type="journal article" date="2015" name="Genome Biol.">
        <title>Comparative genomics of Steinernema reveals deeply conserved gene regulatory networks.</title>
        <authorList>
            <person name="Dillman A.R."/>
            <person name="Macchietto M."/>
            <person name="Porter C.F."/>
            <person name="Rogers A."/>
            <person name="Williams B."/>
            <person name="Antoshechkin I."/>
            <person name="Lee M.M."/>
            <person name="Goodwin Z."/>
            <person name="Lu X."/>
            <person name="Lewis E.E."/>
            <person name="Goodrich-Blair H."/>
            <person name="Stock S.P."/>
            <person name="Adams B.J."/>
            <person name="Sternberg P.W."/>
            <person name="Mortazavi A."/>
        </authorList>
    </citation>
    <scope>NUCLEOTIDE SEQUENCE [LARGE SCALE GENOMIC DNA]</scope>
    <source>
        <strain evidence="3 4">ALL</strain>
    </source>
</reference>
<reference evidence="3 4" key="2">
    <citation type="journal article" date="2019" name="G3 (Bethesda)">
        <title>Hybrid Assembly of the Genome of the Entomopathogenic Nematode Steinernema carpocapsae Identifies the X-Chromosome.</title>
        <authorList>
            <person name="Serra L."/>
            <person name="Macchietto M."/>
            <person name="Macias-Munoz A."/>
            <person name="McGill C.J."/>
            <person name="Rodriguez I.M."/>
            <person name="Rodriguez B."/>
            <person name="Murad R."/>
            <person name="Mortazavi A."/>
        </authorList>
    </citation>
    <scope>NUCLEOTIDE SEQUENCE [LARGE SCALE GENOMIC DNA]</scope>
    <source>
        <strain evidence="3 4">ALL</strain>
    </source>
</reference>
<protein>
    <submittedName>
        <fullName evidence="3">Uncharacterized protein</fullName>
    </submittedName>
</protein>
<name>A0A4U5N382_STECR</name>
<evidence type="ECO:0000256" key="2">
    <source>
        <dbReference type="SAM" id="Phobius"/>
    </source>
</evidence>
<feature type="compositionally biased region" description="Polar residues" evidence="1">
    <location>
        <begin position="39"/>
        <end position="48"/>
    </location>
</feature>
<evidence type="ECO:0000313" key="4">
    <source>
        <dbReference type="Proteomes" id="UP000298663"/>
    </source>
</evidence>
<dbReference type="Proteomes" id="UP000298663">
    <property type="component" value="Unassembled WGS sequence"/>
</dbReference>
<sequence>MADQYEALGPSGTSTGGPPPPPALPPPAPAALPPPPNISIASGTNSLQEKTDLRSLQDRTDGLGQPPLEEKPSEVVSMLNTEKPDLAAKAASKPSKETSPGSKEAASDIERAARTPLKLPLMHRPIVFFLGSGFFFILAVVCFLYVGLSKTFMT</sequence>
<keyword evidence="2" id="KW-0812">Transmembrane</keyword>
<feature type="compositionally biased region" description="Basic and acidic residues" evidence="1">
    <location>
        <begin position="49"/>
        <end position="61"/>
    </location>
</feature>
<feature type="region of interest" description="Disordered" evidence="1">
    <location>
        <begin position="1"/>
        <end position="108"/>
    </location>
</feature>
<organism evidence="3 4">
    <name type="scientific">Steinernema carpocapsae</name>
    <name type="common">Entomopathogenic nematode</name>
    <dbReference type="NCBI Taxonomy" id="34508"/>
    <lineage>
        <taxon>Eukaryota</taxon>
        <taxon>Metazoa</taxon>
        <taxon>Ecdysozoa</taxon>
        <taxon>Nematoda</taxon>
        <taxon>Chromadorea</taxon>
        <taxon>Rhabditida</taxon>
        <taxon>Tylenchina</taxon>
        <taxon>Panagrolaimomorpha</taxon>
        <taxon>Strongyloidoidea</taxon>
        <taxon>Steinernematidae</taxon>
        <taxon>Steinernema</taxon>
    </lineage>
</organism>
<evidence type="ECO:0000313" key="3">
    <source>
        <dbReference type="EMBL" id="TKR76897.1"/>
    </source>
</evidence>
<comment type="caution">
    <text evidence="3">The sequence shown here is derived from an EMBL/GenBank/DDBJ whole genome shotgun (WGS) entry which is preliminary data.</text>
</comment>
<evidence type="ECO:0000256" key="1">
    <source>
        <dbReference type="SAM" id="MobiDB-lite"/>
    </source>
</evidence>
<keyword evidence="2" id="KW-1133">Transmembrane helix</keyword>
<proteinExistence type="predicted"/>
<accession>A0A4U5N382</accession>
<keyword evidence="2" id="KW-0472">Membrane</keyword>